<dbReference type="InterPro" id="IPR039422">
    <property type="entry name" value="MarR/SlyA-like"/>
</dbReference>
<comment type="caution">
    <text evidence="6">The sequence shown here is derived from an EMBL/GenBank/DDBJ whole genome shotgun (WGS) entry which is preliminary data.</text>
</comment>
<gene>
    <name evidence="6" type="ORF">H0484_12210</name>
</gene>
<dbReference type="InterPro" id="IPR023187">
    <property type="entry name" value="Tscrpt_reg_MarR-type_CS"/>
</dbReference>
<dbReference type="PANTHER" id="PTHR33164">
    <property type="entry name" value="TRANSCRIPTIONAL REGULATOR, MARR FAMILY"/>
    <property type="match status" value="1"/>
</dbReference>
<dbReference type="InterPro" id="IPR000835">
    <property type="entry name" value="HTH_MarR-typ"/>
</dbReference>
<dbReference type="PANTHER" id="PTHR33164:SF95">
    <property type="entry name" value="TRANSCRIPTIONAL REGULATOR"/>
    <property type="match status" value="1"/>
</dbReference>
<evidence type="ECO:0000313" key="6">
    <source>
        <dbReference type="EMBL" id="MCB5364509.1"/>
    </source>
</evidence>
<keyword evidence="7" id="KW-1185">Reference proteome</keyword>
<keyword evidence="2" id="KW-0238">DNA-binding</keyword>
<proteinExistence type="predicted"/>
<evidence type="ECO:0000256" key="3">
    <source>
        <dbReference type="ARBA" id="ARBA00023163"/>
    </source>
</evidence>
<dbReference type="Proteomes" id="UP000776983">
    <property type="component" value="Unassembled WGS sequence"/>
</dbReference>
<dbReference type="Pfam" id="PF01047">
    <property type="entry name" value="MarR"/>
    <property type="match status" value="1"/>
</dbReference>
<accession>A0ABS8CG24</accession>
<protein>
    <submittedName>
        <fullName evidence="6">MarR family transcriptional regulator</fullName>
    </submittedName>
</protein>
<sequence length="181" mass="20379">MEFESENLEDRALVELYTQPGHLLRRAQQISASIFHDELGQYVTPVQYAILRVLVEYPGIDQVTLAGLVAIDTSTAASVAIRLEEKGLLRRYLDPNNRRQRALYLTDAGTELLSATVPGIKRLHKRVFEGFSEEEESQFMHLLQKLVHLNNDQSRAPLAKRIQAGTKRAAPQRRGTKAAST</sequence>
<dbReference type="Gene3D" id="1.10.10.10">
    <property type="entry name" value="Winged helix-like DNA-binding domain superfamily/Winged helix DNA-binding domain"/>
    <property type="match status" value="1"/>
</dbReference>
<feature type="region of interest" description="Disordered" evidence="4">
    <location>
        <begin position="162"/>
        <end position="181"/>
    </location>
</feature>
<dbReference type="InterPro" id="IPR036390">
    <property type="entry name" value="WH_DNA-bd_sf"/>
</dbReference>
<dbReference type="PROSITE" id="PS01117">
    <property type="entry name" value="HTH_MARR_1"/>
    <property type="match status" value="1"/>
</dbReference>
<dbReference type="InterPro" id="IPR036388">
    <property type="entry name" value="WH-like_DNA-bd_sf"/>
</dbReference>
<evidence type="ECO:0000256" key="4">
    <source>
        <dbReference type="SAM" id="MobiDB-lite"/>
    </source>
</evidence>
<feature type="compositionally biased region" description="Basic residues" evidence="4">
    <location>
        <begin position="170"/>
        <end position="181"/>
    </location>
</feature>
<dbReference type="PROSITE" id="PS50995">
    <property type="entry name" value="HTH_MARR_2"/>
    <property type="match status" value="1"/>
</dbReference>
<organism evidence="6 7">
    <name type="scientific">Mesopusillimonas faecipullorum</name>
    <dbReference type="NCBI Taxonomy" id="2755040"/>
    <lineage>
        <taxon>Bacteria</taxon>
        <taxon>Pseudomonadati</taxon>
        <taxon>Pseudomonadota</taxon>
        <taxon>Betaproteobacteria</taxon>
        <taxon>Burkholderiales</taxon>
        <taxon>Alcaligenaceae</taxon>
        <taxon>Mesopusillimonas</taxon>
    </lineage>
</organism>
<dbReference type="RefSeq" id="WP_226954925.1">
    <property type="nucleotide sequence ID" value="NZ_JACDXW010000006.1"/>
</dbReference>
<dbReference type="SMART" id="SM00347">
    <property type="entry name" value="HTH_MARR"/>
    <property type="match status" value="1"/>
</dbReference>
<dbReference type="SUPFAM" id="SSF46785">
    <property type="entry name" value="Winged helix' DNA-binding domain"/>
    <property type="match status" value="1"/>
</dbReference>
<feature type="domain" description="HTH marR-type" evidence="5">
    <location>
        <begin position="10"/>
        <end position="148"/>
    </location>
</feature>
<evidence type="ECO:0000259" key="5">
    <source>
        <dbReference type="PROSITE" id="PS50995"/>
    </source>
</evidence>
<dbReference type="EMBL" id="JACDXW010000006">
    <property type="protein sequence ID" value="MCB5364509.1"/>
    <property type="molecule type" value="Genomic_DNA"/>
</dbReference>
<name>A0ABS8CG24_9BURK</name>
<evidence type="ECO:0000256" key="1">
    <source>
        <dbReference type="ARBA" id="ARBA00023015"/>
    </source>
</evidence>
<dbReference type="PRINTS" id="PR00598">
    <property type="entry name" value="HTHMARR"/>
</dbReference>
<evidence type="ECO:0000313" key="7">
    <source>
        <dbReference type="Proteomes" id="UP000776983"/>
    </source>
</evidence>
<keyword evidence="3" id="KW-0804">Transcription</keyword>
<evidence type="ECO:0000256" key="2">
    <source>
        <dbReference type="ARBA" id="ARBA00023125"/>
    </source>
</evidence>
<reference evidence="6 7" key="1">
    <citation type="submission" date="2020-07" db="EMBL/GenBank/DDBJ databases">
        <title>Pusillimonas sp. nov., isolated from poultry manure in Taiwan.</title>
        <authorList>
            <person name="Lin S.-Y."/>
            <person name="Tang Y.-S."/>
            <person name="Young C.-C."/>
        </authorList>
    </citation>
    <scope>NUCLEOTIDE SEQUENCE [LARGE SCALE GENOMIC DNA]</scope>
    <source>
        <strain evidence="6 7">CC-YST705</strain>
    </source>
</reference>
<keyword evidence="1" id="KW-0805">Transcription regulation</keyword>